<protein>
    <recommendedName>
        <fullName evidence="1">TRASH domain-containing protein</fullName>
    </recommendedName>
</protein>
<dbReference type="Proteomes" id="UP000653231">
    <property type="component" value="Unassembled WGS sequence"/>
</dbReference>
<sequence>MLFVELLVPKGMFDEWERRVLARRLTARRLLSPGDGTTPAVDPGVMDLFDSLSHVVVREEEVWIAGGTLLDTLLDGSQDPWYVVNVIVGLWGREMSEHLVSRITAELAEAEGHSEPRVVVNVIGLPEGGYGLRGRVWRSSDFLALIEEAKTGSAAQVPDGMVVDPVCGATVPLEEAVILERDGQTHGFCCTHCRGHFVRESSAAGAS</sequence>
<dbReference type="SMART" id="SM00746">
    <property type="entry name" value="TRASH"/>
    <property type="match status" value="1"/>
</dbReference>
<dbReference type="EMBL" id="JACXRZ010000002">
    <property type="protein sequence ID" value="MBD3141728.1"/>
    <property type="molecule type" value="Genomic_DNA"/>
</dbReference>
<name>A0ABR8KZP7_9ACTN</name>
<comment type="caution">
    <text evidence="2">The sequence shown here is derived from an EMBL/GenBank/DDBJ whole genome shotgun (WGS) entry which is preliminary data.</text>
</comment>
<feature type="domain" description="TRASH" evidence="1">
    <location>
        <begin position="164"/>
        <end position="201"/>
    </location>
</feature>
<evidence type="ECO:0000313" key="3">
    <source>
        <dbReference type="Proteomes" id="UP000653231"/>
    </source>
</evidence>
<organism evidence="2 3">
    <name type="scientific">Microbispora bryophytorum subsp. camponoti</name>
    <dbReference type="NCBI Taxonomy" id="1677852"/>
    <lineage>
        <taxon>Bacteria</taxon>
        <taxon>Bacillati</taxon>
        <taxon>Actinomycetota</taxon>
        <taxon>Actinomycetes</taxon>
        <taxon>Streptosporangiales</taxon>
        <taxon>Streptosporangiaceae</taxon>
        <taxon>Microbispora</taxon>
    </lineage>
</organism>
<evidence type="ECO:0000259" key="1">
    <source>
        <dbReference type="SMART" id="SM00746"/>
    </source>
</evidence>
<dbReference type="InterPro" id="IPR011017">
    <property type="entry name" value="TRASH_dom"/>
</dbReference>
<dbReference type="RefSeq" id="WP_191049613.1">
    <property type="nucleotide sequence ID" value="NZ_JACXRZ010000002.1"/>
</dbReference>
<evidence type="ECO:0000313" key="2">
    <source>
        <dbReference type="EMBL" id="MBD3141728.1"/>
    </source>
</evidence>
<keyword evidence="3" id="KW-1185">Reference proteome</keyword>
<proteinExistence type="predicted"/>
<gene>
    <name evidence="2" type="ORF">IEQ31_00745</name>
</gene>
<accession>A0ABR8KZP7</accession>
<reference evidence="2 3" key="1">
    <citation type="submission" date="2020-09" db="EMBL/GenBank/DDBJ databases">
        <title>Actinomycete isolated from the Camponotus japonicus Mayr.</title>
        <authorList>
            <person name="Gong X."/>
        </authorList>
    </citation>
    <scope>NUCLEOTIDE SEQUENCE [LARGE SCALE GENOMIC DNA]</scope>
    <source>
        <strain evidence="2 3">2C-HV3</strain>
    </source>
</reference>